<dbReference type="Proteomes" id="UP000278823">
    <property type="component" value="Unassembled WGS sequence"/>
</dbReference>
<sequence>MPVGVVPKCLSAFDEGARGKFKLIRVRLRYPIHLPILAGISLKYIEGGVSHLYDLLFAAIRIERINYLPIVILIVRCFIGAVHNLARVIGWSIIWVRSAISSSHAERERDHAQ</sequence>
<organism evidence="1 2">
    <name type="scientific">Rhizobium vallis</name>
    <dbReference type="NCBI Taxonomy" id="634290"/>
    <lineage>
        <taxon>Bacteria</taxon>
        <taxon>Pseudomonadati</taxon>
        <taxon>Pseudomonadota</taxon>
        <taxon>Alphaproteobacteria</taxon>
        <taxon>Hyphomicrobiales</taxon>
        <taxon>Rhizobiaceae</taxon>
        <taxon>Rhizobium/Agrobacterium group</taxon>
        <taxon>Rhizobium</taxon>
    </lineage>
</organism>
<name>A0A432PMF4_9HYPH</name>
<evidence type="ECO:0000313" key="1">
    <source>
        <dbReference type="EMBL" id="RUM25660.1"/>
    </source>
</evidence>
<accession>A0A432PMF4</accession>
<proteinExistence type="predicted"/>
<dbReference type="EMBL" id="RJTH01000003">
    <property type="protein sequence ID" value="RUM25660.1"/>
    <property type="molecule type" value="Genomic_DNA"/>
</dbReference>
<evidence type="ECO:0000313" key="2">
    <source>
        <dbReference type="Proteomes" id="UP000278823"/>
    </source>
</evidence>
<comment type="caution">
    <text evidence="1">The sequence shown here is derived from an EMBL/GenBank/DDBJ whole genome shotgun (WGS) entry which is preliminary data.</text>
</comment>
<protein>
    <submittedName>
        <fullName evidence="1">Uncharacterized protein</fullName>
    </submittedName>
</protein>
<dbReference type="AlphaFoldDB" id="A0A432PMF4"/>
<reference evidence="2" key="1">
    <citation type="submission" date="2018-11" db="EMBL/GenBank/DDBJ databases">
        <title>Rhizobium chutanense sp. nov., isolated from root nodules of Phaseolus vulgaris in China.</title>
        <authorList>
            <person name="Huo Y."/>
        </authorList>
    </citation>
    <scope>NUCLEOTIDE SEQUENCE [LARGE SCALE GENOMIC DNA]</scope>
    <source>
        <strain evidence="2">CCBAU 65647</strain>
    </source>
</reference>
<keyword evidence="2" id="KW-1185">Reference proteome</keyword>
<gene>
    <name evidence="1" type="ORF">EFQ99_13045</name>
</gene>